<dbReference type="AlphaFoldDB" id="G2YEV7"/>
<dbReference type="InParanoid" id="G2YEV7"/>
<evidence type="ECO:0000313" key="1">
    <source>
        <dbReference type="EMBL" id="CCD50350.1"/>
    </source>
</evidence>
<dbReference type="Proteomes" id="UP000008177">
    <property type="component" value="Unplaced contigs"/>
</dbReference>
<sequence length="53" mass="6420">MRRKKNEIDDITTRFKLLNASATTWRLMPIALSNMTKVGRYRRLEFLHAKNRR</sequence>
<protein>
    <submittedName>
        <fullName evidence="1">Uncharacterized protein</fullName>
    </submittedName>
</protein>
<dbReference type="EMBL" id="FQ790325">
    <property type="protein sequence ID" value="CCD50350.1"/>
    <property type="molecule type" value="Genomic_DNA"/>
</dbReference>
<dbReference type="HOGENOM" id="CLU_3068412_0_0_1"/>
<name>G2YEV7_BOTF4</name>
<proteinExistence type="predicted"/>
<evidence type="ECO:0000313" key="2">
    <source>
        <dbReference type="Proteomes" id="UP000008177"/>
    </source>
</evidence>
<gene>
    <name evidence="1" type="ORF">BofuT4_uP090370.1</name>
</gene>
<accession>G2YEV7</accession>
<reference evidence="2" key="1">
    <citation type="journal article" date="2011" name="PLoS Genet.">
        <title>Genomic analysis of the necrotrophic fungal pathogens Sclerotinia sclerotiorum and Botrytis cinerea.</title>
        <authorList>
            <person name="Amselem J."/>
            <person name="Cuomo C.A."/>
            <person name="van Kan J.A."/>
            <person name="Viaud M."/>
            <person name="Benito E.P."/>
            <person name="Couloux A."/>
            <person name="Coutinho P.M."/>
            <person name="de Vries R.P."/>
            <person name="Dyer P.S."/>
            <person name="Fillinger S."/>
            <person name="Fournier E."/>
            <person name="Gout L."/>
            <person name="Hahn M."/>
            <person name="Kohn L."/>
            <person name="Lapalu N."/>
            <person name="Plummer K.M."/>
            <person name="Pradier J.M."/>
            <person name="Quevillon E."/>
            <person name="Sharon A."/>
            <person name="Simon A."/>
            <person name="ten Have A."/>
            <person name="Tudzynski B."/>
            <person name="Tudzynski P."/>
            <person name="Wincker P."/>
            <person name="Andrew M."/>
            <person name="Anthouard V."/>
            <person name="Beever R.E."/>
            <person name="Beffa R."/>
            <person name="Benoit I."/>
            <person name="Bouzid O."/>
            <person name="Brault B."/>
            <person name="Chen Z."/>
            <person name="Choquer M."/>
            <person name="Collemare J."/>
            <person name="Cotton P."/>
            <person name="Danchin E.G."/>
            <person name="Da Silva C."/>
            <person name="Gautier A."/>
            <person name="Giraud C."/>
            <person name="Giraud T."/>
            <person name="Gonzalez C."/>
            <person name="Grossetete S."/>
            <person name="Guldener U."/>
            <person name="Henrissat B."/>
            <person name="Howlett B.J."/>
            <person name="Kodira C."/>
            <person name="Kretschmer M."/>
            <person name="Lappartient A."/>
            <person name="Leroch M."/>
            <person name="Levis C."/>
            <person name="Mauceli E."/>
            <person name="Neuveglise C."/>
            <person name="Oeser B."/>
            <person name="Pearson M."/>
            <person name="Poulain J."/>
            <person name="Poussereau N."/>
            <person name="Quesneville H."/>
            <person name="Rascle C."/>
            <person name="Schumacher J."/>
            <person name="Segurens B."/>
            <person name="Sexton A."/>
            <person name="Silva E."/>
            <person name="Sirven C."/>
            <person name="Soanes D.M."/>
            <person name="Talbot N.J."/>
            <person name="Templeton M."/>
            <person name="Yandava C."/>
            <person name="Yarden O."/>
            <person name="Zeng Q."/>
            <person name="Rollins J.A."/>
            <person name="Lebrun M.H."/>
            <person name="Dickman M."/>
        </authorList>
    </citation>
    <scope>NUCLEOTIDE SEQUENCE [LARGE SCALE GENOMIC DNA]</scope>
    <source>
        <strain evidence="2">T4</strain>
    </source>
</reference>
<organism evidence="1 2">
    <name type="scientific">Botryotinia fuckeliana (strain T4)</name>
    <name type="common">Noble rot fungus</name>
    <name type="synonym">Botrytis cinerea</name>
    <dbReference type="NCBI Taxonomy" id="999810"/>
    <lineage>
        <taxon>Eukaryota</taxon>
        <taxon>Fungi</taxon>
        <taxon>Dikarya</taxon>
        <taxon>Ascomycota</taxon>
        <taxon>Pezizomycotina</taxon>
        <taxon>Leotiomycetes</taxon>
        <taxon>Helotiales</taxon>
        <taxon>Sclerotiniaceae</taxon>
        <taxon>Botrytis</taxon>
    </lineage>
</organism>